<proteinExistence type="predicted"/>
<keyword evidence="2" id="KW-1185">Reference proteome</keyword>
<evidence type="ECO:0008006" key="3">
    <source>
        <dbReference type="Google" id="ProtNLM"/>
    </source>
</evidence>
<dbReference type="OrthoDB" id="9919317at2"/>
<gene>
    <name evidence="1" type="ORF">SAMN04488058_102159</name>
</gene>
<dbReference type="EMBL" id="FNZA01000002">
    <property type="protein sequence ID" value="SEI89542.1"/>
    <property type="molecule type" value="Genomic_DNA"/>
</dbReference>
<organism evidence="1 2">
    <name type="scientific">Deinococcus reticulitermitis</name>
    <dbReference type="NCBI Taxonomy" id="856736"/>
    <lineage>
        <taxon>Bacteria</taxon>
        <taxon>Thermotogati</taxon>
        <taxon>Deinococcota</taxon>
        <taxon>Deinococci</taxon>
        <taxon>Deinococcales</taxon>
        <taxon>Deinococcaceae</taxon>
        <taxon>Deinococcus</taxon>
    </lineage>
</organism>
<dbReference type="RefSeq" id="WP_092263402.1">
    <property type="nucleotide sequence ID" value="NZ_FNZA01000002.1"/>
</dbReference>
<accession>A0A1H6UNQ5</accession>
<sequence>MAGVGLLLNLISSLPLTGPGLLPDGARWWRLRPGSPTARPEAALLAIAAAATTQRPRDWSPELTQALHEPLHAPLFDASARQYAAQVTADRGDMEQAARHLVEALALTDGQPPLLRAGFLAEQAYVSARQGNAGAARTALSAVPATPLLPDSTRARAEAAVLLTEGRHAEVPAVLARGRAALDDPLCPRGVEEAWLDDLETALPTMSPAAGPTP</sequence>
<dbReference type="AlphaFoldDB" id="A0A1H6UNQ5"/>
<reference evidence="2" key="1">
    <citation type="submission" date="2016-10" db="EMBL/GenBank/DDBJ databases">
        <authorList>
            <person name="Varghese N."/>
            <person name="Submissions S."/>
        </authorList>
    </citation>
    <scope>NUCLEOTIDE SEQUENCE [LARGE SCALE GENOMIC DNA]</scope>
    <source>
        <strain evidence="2">CGMCC 1.10218</strain>
    </source>
</reference>
<name>A0A1H6UNQ5_9DEIO</name>
<evidence type="ECO:0000313" key="2">
    <source>
        <dbReference type="Proteomes" id="UP000199223"/>
    </source>
</evidence>
<dbReference type="Proteomes" id="UP000199223">
    <property type="component" value="Unassembled WGS sequence"/>
</dbReference>
<evidence type="ECO:0000313" key="1">
    <source>
        <dbReference type="EMBL" id="SEI89542.1"/>
    </source>
</evidence>
<protein>
    <recommendedName>
        <fullName evidence="3">Tetratricopeptide repeat-containing protein</fullName>
    </recommendedName>
</protein>